<keyword evidence="5" id="KW-0067">ATP-binding</keyword>
<dbReference type="PANTHER" id="PTHR47970:SF29">
    <property type="entry name" value="KINESIN FAMILY MEMBER 20B"/>
    <property type="match status" value="1"/>
</dbReference>
<dbReference type="GO" id="GO:0005524">
    <property type="term" value="F:ATP binding"/>
    <property type="evidence" value="ECO:0007669"/>
    <property type="project" value="UniProtKB-KW"/>
</dbReference>
<proteinExistence type="inferred from homology"/>
<dbReference type="Pfam" id="PF00225">
    <property type="entry name" value="Kinesin"/>
    <property type="match status" value="1"/>
</dbReference>
<keyword evidence="2" id="KW-0963">Cytoplasm</keyword>
<dbReference type="InterPro" id="IPR027417">
    <property type="entry name" value="P-loop_NTPase"/>
</dbReference>
<comment type="subcellular location">
    <subcellularLocation>
        <location evidence="1">Cytoplasm</location>
        <location evidence="1">Cytoskeleton</location>
        <location evidence="1">Spindle</location>
    </subcellularLocation>
</comment>
<keyword evidence="7" id="KW-0505">Motor protein</keyword>
<keyword evidence="4" id="KW-0547">Nucleotide-binding</keyword>
<dbReference type="InterPro" id="IPR036961">
    <property type="entry name" value="Kinesin_motor_dom_sf"/>
</dbReference>
<dbReference type="InterPro" id="IPR001752">
    <property type="entry name" value="Kinesin_motor_dom"/>
</dbReference>
<organism evidence="10 11">
    <name type="scientific">Lepeophtheirus salmonis</name>
    <name type="common">Salmon louse</name>
    <name type="synonym">Caligus salmonis</name>
    <dbReference type="NCBI Taxonomy" id="72036"/>
    <lineage>
        <taxon>Eukaryota</taxon>
        <taxon>Metazoa</taxon>
        <taxon>Ecdysozoa</taxon>
        <taxon>Arthropoda</taxon>
        <taxon>Crustacea</taxon>
        <taxon>Multicrustacea</taxon>
        <taxon>Hexanauplia</taxon>
        <taxon>Copepoda</taxon>
        <taxon>Siphonostomatoida</taxon>
        <taxon>Caligidae</taxon>
        <taxon>Lepeophtheirus</taxon>
    </lineage>
</organism>
<protein>
    <submittedName>
        <fullName evidence="10">KIF20</fullName>
    </submittedName>
</protein>
<evidence type="ECO:0000256" key="4">
    <source>
        <dbReference type="ARBA" id="ARBA00022741"/>
    </source>
</evidence>
<dbReference type="GO" id="GO:0090307">
    <property type="term" value="P:mitotic spindle assembly"/>
    <property type="evidence" value="ECO:0007669"/>
    <property type="project" value="TreeGrafter"/>
</dbReference>
<dbReference type="PANTHER" id="PTHR47970">
    <property type="entry name" value="KINESIN-LIKE PROTEIN KIF11"/>
    <property type="match status" value="1"/>
</dbReference>
<comment type="similarity">
    <text evidence="9">Belongs to the TRAFAC class myosin-kinesin ATPase superfamily. Kinesin family.</text>
</comment>
<comment type="caution">
    <text evidence="9">Lacks conserved residue(s) required for the propagation of feature annotation.</text>
</comment>
<dbReference type="GO" id="GO:0072686">
    <property type="term" value="C:mitotic spindle"/>
    <property type="evidence" value="ECO:0007669"/>
    <property type="project" value="TreeGrafter"/>
</dbReference>
<dbReference type="SUPFAM" id="SSF52540">
    <property type="entry name" value="P-loop containing nucleoside triphosphate hydrolases"/>
    <property type="match status" value="1"/>
</dbReference>
<evidence type="ECO:0000256" key="8">
    <source>
        <dbReference type="ARBA" id="ARBA00023212"/>
    </source>
</evidence>
<dbReference type="AlphaFoldDB" id="A0A7R8CPD1"/>
<sequence length="157" mass="18003">MSSTSKYKPSFFTSSLDGDFRYKYTSTMVPNSQAHSFRKNCRNGDVKVECNGQPERARIKKTRNVGSRRVEAGNINASFLVLGRVMRTLRDTQRIKDVTKHAIAPFKDSKLTRLFQTLFARFEKTSMIVYFSQPSYLFDVTLQVLKFTAISSKISYA</sequence>
<keyword evidence="11" id="KW-1185">Reference proteome</keyword>
<keyword evidence="6" id="KW-0175">Coiled coil</keyword>
<keyword evidence="3" id="KW-0597">Phosphoprotein</keyword>
<evidence type="ECO:0000256" key="9">
    <source>
        <dbReference type="PROSITE-ProRule" id="PRU00283"/>
    </source>
</evidence>
<reference evidence="10" key="1">
    <citation type="submission" date="2021-02" db="EMBL/GenBank/DDBJ databases">
        <authorList>
            <person name="Bekaert M."/>
        </authorList>
    </citation>
    <scope>NUCLEOTIDE SEQUENCE</scope>
    <source>
        <strain evidence="10">IoA-00</strain>
    </source>
</reference>
<dbReference type="Proteomes" id="UP000675881">
    <property type="component" value="Chromosome 3"/>
</dbReference>
<evidence type="ECO:0000256" key="3">
    <source>
        <dbReference type="ARBA" id="ARBA00022553"/>
    </source>
</evidence>
<dbReference type="GO" id="GO:0008574">
    <property type="term" value="F:plus-end-directed microtubule motor activity"/>
    <property type="evidence" value="ECO:0007669"/>
    <property type="project" value="TreeGrafter"/>
</dbReference>
<evidence type="ECO:0000313" key="11">
    <source>
        <dbReference type="Proteomes" id="UP000675881"/>
    </source>
</evidence>
<evidence type="ECO:0000256" key="5">
    <source>
        <dbReference type="ARBA" id="ARBA00022840"/>
    </source>
</evidence>
<dbReference type="EMBL" id="HG994582">
    <property type="protein sequence ID" value="CAF2885033.1"/>
    <property type="molecule type" value="Genomic_DNA"/>
</dbReference>
<dbReference type="GO" id="GO:0008017">
    <property type="term" value="F:microtubule binding"/>
    <property type="evidence" value="ECO:0007669"/>
    <property type="project" value="InterPro"/>
</dbReference>
<dbReference type="GO" id="GO:0005634">
    <property type="term" value="C:nucleus"/>
    <property type="evidence" value="ECO:0007669"/>
    <property type="project" value="TreeGrafter"/>
</dbReference>
<evidence type="ECO:0000256" key="7">
    <source>
        <dbReference type="ARBA" id="ARBA00023175"/>
    </source>
</evidence>
<evidence type="ECO:0000313" key="10">
    <source>
        <dbReference type="EMBL" id="CAF2885033.1"/>
    </source>
</evidence>
<dbReference type="InterPro" id="IPR047149">
    <property type="entry name" value="KIF11-like"/>
</dbReference>
<dbReference type="Gene3D" id="3.40.850.10">
    <property type="entry name" value="Kinesin motor domain"/>
    <property type="match status" value="1"/>
</dbReference>
<accession>A0A7R8CPD1</accession>
<dbReference type="OrthoDB" id="2403182at2759"/>
<keyword evidence="8" id="KW-0206">Cytoskeleton</keyword>
<dbReference type="GO" id="GO:0051231">
    <property type="term" value="P:spindle elongation"/>
    <property type="evidence" value="ECO:0007669"/>
    <property type="project" value="TreeGrafter"/>
</dbReference>
<dbReference type="GO" id="GO:0007018">
    <property type="term" value="P:microtubule-based movement"/>
    <property type="evidence" value="ECO:0007669"/>
    <property type="project" value="InterPro"/>
</dbReference>
<name>A0A7R8CPD1_LEPSM</name>
<dbReference type="GO" id="GO:0005876">
    <property type="term" value="C:spindle microtubule"/>
    <property type="evidence" value="ECO:0007669"/>
    <property type="project" value="TreeGrafter"/>
</dbReference>
<gene>
    <name evidence="10" type="ORF">LSAA_8089</name>
</gene>
<evidence type="ECO:0000256" key="2">
    <source>
        <dbReference type="ARBA" id="ARBA00022490"/>
    </source>
</evidence>
<evidence type="ECO:0000256" key="6">
    <source>
        <dbReference type="ARBA" id="ARBA00023054"/>
    </source>
</evidence>
<evidence type="ECO:0000256" key="1">
    <source>
        <dbReference type="ARBA" id="ARBA00004186"/>
    </source>
</evidence>
<dbReference type="PROSITE" id="PS50067">
    <property type="entry name" value="KINESIN_MOTOR_2"/>
    <property type="match status" value="1"/>
</dbReference>